<feature type="compositionally biased region" description="Basic residues" evidence="2">
    <location>
        <begin position="13"/>
        <end position="27"/>
    </location>
</feature>
<evidence type="ECO:0000313" key="3">
    <source>
        <dbReference type="EMBL" id="CAG2204377.1"/>
    </source>
</evidence>
<keyword evidence="4" id="KW-1185">Reference proteome</keyword>
<gene>
    <name evidence="3" type="ORF">MEDL_18832</name>
</gene>
<dbReference type="EMBL" id="CAJPWZ010000944">
    <property type="protein sequence ID" value="CAG2204377.1"/>
    <property type="molecule type" value="Genomic_DNA"/>
</dbReference>
<protein>
    <submittedName>
        <fullName evidence="3">Uncharacterized protein</fullName>
    </submittedName>
</protein>
<evidence type="ECO:0000256" key="1">
    <source>
        <dbReference type="SAM" id="Coils"/>
    </source>
</evidence>
<dbReference type="OrthoDB" id="6195798at2759"/>
<feature type="compositionally biased region" description="Basic and acidic residues" evidence="2">
    <location>
        <begin position="1"/>
        <end position="11"/>
    </location>
</feature>
<comment type="caution">
    <text evidence="3">The sequence shown here is derived from an EMBL/GenBank/DDBJ whole genome shotgun (WGS) entry which is preliminary data.</text>
</comment>
<evidence type="ECO:0000313" key="4">
    <source>
        <dbReference type="Proteomes" id="UP000683360"/>
    </source>
</evidence>
<feature type="coiled-coil region" evidence="1">
    <location>
        <begin position="133"/>
        <end position="160"/>
    </location>
</feature>
<dbReference type="AlphaFoldDB" id="A0A8S3R5G5"/>
<keyword evidence="1" id="KW-0175">Coiled coil</keyword>
<feature type="region of interest" description="Disordered" evidence="2">
    <location>
        <begin position="1"/>
        <end position="36"/>
    </location>
</feature>
<accession>A0A8S3R5G5</accession>
<organism evidence="3 4">
    <name type="scientific">Mytilus edulis</name>
    <name type="common">Blue mussel</name>
    <dbReference type="NCBI Taxonomy" id="6550"/>
    <lineage>
        <taxon>Eukaryota</taxon>
        <taxon>Metazoa</taxon>
        <taxon>Spiralia</taxon>
        <taxon>Lophotrochozoa</taxon>
        <taxon>Mollusca</taxon>
        <taxon>Bivalvia</taxon>
        <taxon>Autobranchia</taxon>
        <taxon>Pteriomorphia</taxon>
        <taxon>Mytilida</taxon>
        <taxon>Mytiloidea</taxon>
        <taxon>Mytilidae</taxon>
        <taxon>Mytilinae</taxon>
        <taxon>Mytilus</taxon>
    </lineage>
</organism>
<evidence type="ECO:0000256" key="2">
    <source>
        <dbReference type="SAM" id="MobiDB-lite"/>
    </source>
</evidence>
<proteinExistence type="predicted"/>
<name>A0A8S3R5G5_MYTED</name>
<reference evidence="3" key="1">
    <citation type="submission" date="2021-03" db="EMBL/GenBank/DDBJ databases">
        <authorList>
            <person name="Bekaert M."/>
        </authorList>
    </citation>
    <scope>NUCLEOTIDE SEQUENCE</scope>
</reference>
<dbReference type="Proteomes" id="UP000683360">
    <property type="component" value="Unassembled WGS sequence"/>
</dbReference>
<sequence length="228" mass="25821">MWNRLQKENSSKYRNHNSKKGERKKHTAVSTMKSTVNKICGKKEEEIKKLFNEGIPKYIARPISPLMEPSPVDTEFEELIEELDEGKSDHTEINYTTTEKEDLPAEKNRGTDEEGAMEIAEIGELGKGGSAEINHMTTTIEILEGVLQKLEEDIRLTERCELPDGCVVYSITSHWVPEIPIKRRNSIGTPVEEKKVSFTATQTETGLENTTETAEKAIDCDIIACRFY</sequence>